<dbReference type="GO" id="GO:0003700">
    <property type="term" value="F:DNA-binding transcription factor activity"/>
    <property type="evidence" value="ECO:0007669"/>
    <property type="project" value="InterPro"/>
</dbReference>
<evidence type="ECO:0000256" key="3">
    <source>
        <dbReference type="ARBA" id="ARBA00023163"/>
    </source>
</evidence>
<dbReference type="Gene3D" id="1.20.5.2050">
    <property type="match status" value="1"/>
</dbReference>
<sequence length="232" mass="26962">MQYPITHFPSSSKKYSGTVEKVSRKNGTTSFICRIRTRGFYCCKSFQNHEDALEHLKEKNLEFGLRIKNTVREWPEYMEVEVKEGIWSKFDKEGLVIIEKYTWGVMSTGYVITTSEGRTLMLHNLLLAHKPGEITIDHIDRDPLNNRKNNLRVANKSTQLINQKIKSTNTSGTKGVSYQNKCWTARWKDEKGFRTKYFSIKKYGDEGAKTLAIAFRKHVEETVPHYKKALND</sequence>
<organism evidence="5">
    <name type="scientific">Marseillevirus sp</name>
    <dbReference type="NCBI Taxonomy" id="2809551"/>
    <lineage>
        <taxon>Viruses</taxon>
        <taxon>Varidnaviria</taxon>
        <taxon>Bamfordvirae</taxon>
        <taxon>Nucleocytoviricota</taxon>
        <taxon>Megaviricetes</taxon>
        <taxon>Pimascovirales</taxon>
        <taxon>Pimascovirales incertae sedis</taxon>
        <taxon>Marseilleviridae</taxon>
        <taxon>Marseillevirus</taxon>
    </lineage>
</organism>
<feature type="domain" description="AP2/ERF" evidence="4">
    <location>
        <begin position="172"/>
        <end position="220"/>
    </location>
</feature>
<dbReference type="InterPro" id="IPR001471">
    <property type="entry name" value="AP2/ERF_dom"/>
</dbReference>
<reference evidence="5" key="1">
    <citation type="submission" date="2023-07" db="EMBL/GenBank/DDBJ databases">
        <authorList>
            <person name="Xia Y."/>
        </authorList>
    </citation>
    <scope>NUCLEOTIDE SEQUENCE</scope>
    <source>
        <strain evidence="5">F</strain>
    </source>
</reference>
<dbReference type="GO" id="GO:0003677">
    <property type="term" value="F:DNA binding"/>
    <property type="evidence" value="ECO:0007669"/>
    <property type="project" value="UniProtKB-KW"/>
</dbReference>
<dbReference type="Gene3D" id="3.90.75.20">
    <property type="match status" value="1"/>
</dbReference>
<keyword evidence="3" id="KW-0804">Transcription</keyword>
<gene>
    <name evidence="5" type="ORF">MarFTMF_439</name>
</gene>
<evidence type="ECO:0000256" key="2">
    <source>
        <dbReference type="ARBA" id="ARBA00023125"/>
    </source>
</evidence>
<accession>A0AA96EKC2</accession>
<dbReference type="Pfam" id="PF00847">
    <property type="entry name" value="AP2"/>
    <property type="match status" value="1"/>
</dbReference>
<proteinExistence type="predicted"/>
<keyword evidence="5" id="KW-0255">Endonuclease</keyword>
<dbReference type="GO" id="GO:0004519">
    <property type="term" value="F:endonuclease activity"/>
    <property type="evidence" value="ECO:0007669"/>
    <property type="project" value="UniProtKB-KW"/>
</dbReference>
<keyword evidence="1" id="KW-0805">Transcription regulation</keyword>
<protein>
    <submittedName>
        <fullName evidence="5">HNH family endonuclease</fullName>
    </submittedName>
</protein>
<evidence type="ECO:0000256" key="1">
    <source>
        <dbReference type="ARBA" id="ARBA00023015"/>
    </source>
</evidence>
<keyword evidence="5" id="KW-0540">Nuclease</keyword>
<dbReference type="EMBL" id="OR343188">
    <property type="protein sequence ID" value="WNL49955.1"/>
    <property type="molecule type" value="Genomic_DNA"/>
</dbReference>
<evidence type="ECO:0000313" key="5">
    <source>
        <dbReference type="EMBL" id="WNL49955.1"/>
    </source>
</evidence>
<evidence type="ECO:0000259" key="4">
    <source>
        <dbReference type="Pfam" id="PF00847"/>
    </source>
</evidence>
<keyword evidence="2" id="KW-0238">DNA-binding</keyword>
<dbReference type="InterPro" id="IPR044925">
    <property type="entry name" value="His-Me_finger_sf"/>
</dbReference>
<name>A0AA96EKC2_9VIRU</name>
<keyword evidence="5" id="KW-0378">Hydrolase</keyword>
<dbReference type="SUPFAM" id="SSF54060">
    <property type="entry name" value="His-Me finger endonucleases"/>
    <property type="match status" value="1"/>
</dbReference>